<evidence type="ECO:0000256" key="7">
    <source>
        <dbReference type="ARBA" id="ARBA00047550"/>
    </source>
</evidence>
<dbReference type="Gene3D" id="3.40.430.10">
    <property type="entry name" value="Dihydrofolate Reductase, subunit A"/>
    <property type="match status" value="1"/>
</dbReference>
<dbReference type="GO" id="GO:0008703">
    <property type="term" value="F:5-amino-6-(5-phosphoribosylamino)uracil reductase activity"/>
    <property type="evidence" value="ECO:0007669"/>
    <property type="project" value="InterPro"/>
</dbReference>
<dbReference type="SUPFAM" id="SSF53597">
    <property type="entry name" value="Dihydrofolate reductase-like"/>
    <property type="match status" value="1"/>
</dbReference>
<protein>
    <recommendedName>
        <fullName evidence="9">2,5-diamino-6-(ribosylamino)-4(3H)-pyrimidinone 5'-phosphate reductase</fullName>
        <ecNumber evidence="9">1.1.1.302</ecNumber>
    </recommendedName>
</protein>
<keyword evidence="5" id="KW-0521">NADP</keyword>
<comment type="pathway">
    <text evidence="1">Cofactor biosynthesis; riboflavin biosynthesis.</text>
</comment>
<dbReference type="PANTHER" id="PTHR38011:SF7">
    <property type="entry name" value="2,5-DIAMINO-6-RIBOSYLAMINO-4(3H)-PYRIMIDINONE 5'-PHOSPHATE REDUCTASE"/>
    <property type="match status" value="1"/>
</dbReference>
<dbReference type="NCBIfam" id="TIGR01508">
    <property type="entry name" value="rib_reduct_arch"/>
    <property type="match status" value="1"/>
</dbReference>
<dbReference type="PANTHER" id="PTHR38011">
    <property type="entry name" value="DIHYDROFOLATE REDUCTASE FAMILY PROTEIN (AFU_ORTHOLOGUE AFUA_8G06820)"/>
    <property type="match status" value="1"/>
</dbReference>
<accession>A0A520KU45</accession>
<dbReference type="UniPathway" id="UPA00275"/>
<comment type="caution">
    <text evidence="11">The sequence shown here is derived from an EMBL/GenBank/DDBJ whole genome shotgun (WGS) entry which is preliminary data.</text>
</comment>
<dbReference type="GO" id="GO:0009231">
    <property type="term" value="P:riboflavin biosynthetic process"/>
    <property type="evidence" value="ECO:0007669"/>
    <property type="project" value="UniProtKB-UniPathway"/>
</dbReference>
<proteinExistence type="inferred from homology"/>
<dbReference type="InterPro" id="IPR024072">
    <property type="entry name" value="DHFR-like_dom_sf"/>
</dbReference>
<comment type="catalytic activity">
    <reaction evidence="8">
        <text>2,5-diamino-6-(1-D-ribitylamino)pyrimidin-4(3H)-one 5'-phosphate + NADP(+) = 2,5-diamino-6-(1-D-ribosylamino)pyrimidin-4(3H)-one 5'-phosphate + NADPH + H(+)</text>
        <dbReference type="Rhea" id="RHEA:27278"/>
        <dbReference type="ChEBI" id="CHEBI:15378"/>
        <dbReference type="ChEBI" id="CHEBI:57783"/>
        <dbReference type="ChEBI" id="CHEBI:58349"/>
        <dbReference type="ChEBI" id="CHEBI:58890"/>
        <dbReference type="ChEBI" id="CHEBI:59545"/>
        <dbReference type="EC" id="1.1.1.302"/>
    </reaction>
</comment>
<dbReference type="Proteomes" id="UP000317158">
    <property type="component" value="Unassembled WGS sequence"/>
</dbReference>
<evidence type="ECO:0000259" key="10">
    <source>
        <dbReference type="Pfam" id="PF01872"/>
    </source>
</evidence>
<dbReference type="InterPro" id="IPR002734">
    <property type="entry name" value="RibDG_C"/>
</dbReference>
<dbReference type="EC" id="1.1.1.302" evidence="9"/>
<evidence type="ECO:0000256" key="6">
    <source>
        <dbReference type="ARBA" id="ARBA00023002"/>
    </source>
</evidence>
<gene>
    <name evidence="11" type="ORF">EF806_00175</name>
</gene>
<dbReference type="NCBIfam" id="TIGR00227">
    <property type="entry name" value="ribD_Cterm"/>
    <property type="match status" value="1"/>
</dbReference>
<sequence>MRPFVFINMAMSADGKISNRLKEQIKLSGKEDLDRVDRLKNSVDAVMVGIGTILSDNPSLTIKSDEIKRRREERGIMENPIRIIVDSKCRIPLDSDVLNKGKGERIIITSYSADKDKVDMLSKYTKIIRVGADNIDLVKMMKLLYDKGIKRIMVEGGGELAWGLINARLVDELYYYISPIIIGGRDSPTPVDGDGFVSEFPKLELIEFVKIDSGLLMHWKVL</sequence>
<evidence type="ECO:0000256" key="3">
    <source>
        <dbReference type="ARBA" id="ARBA00011738"/>
    </source>
</evidence>
<dbReference type="Pfam" id="PF01872">
    <property type="entry name" value="RibD_C"/>
    <property type="match status" value="1"/>
</dbReference>
<evidence type="ECO:0000256" key="9">
    <source>
        <dbReference type="NCBIfam" id="TIGR01508"/>
    </source>
</evidence>
<organism evidence="11 12">
    <name type="scientific">Methanoliparum thermophilum</name>
    <dbReference type="NCBI Taxonomy" id="2491083"/>
    <lineage>
        <taxon>Archaea</taxon>
        <taxon>Methanobacteriati</taxon>
        <taxon>Methanobacteriota</taxon>
        <taxon>Candidatus Methanoliparia</taxon>
        <taxon>Candidatus Methanoliparales</taxon>
        <taxon>Candidatus Methanoliparaceae</taxon>
        <taxon>Candidatus Methanoliparum</taxon>
    </lineage>
</organism>
<dbReference type="InterPro" id="IPR050765">
    <property type="entry name" value="Riboflavin_Biosynth_HTPR"/>
</dbReference>
<evidence type="ECO:0000256" key="4">
    <source>
        <dbReference type="ARBA" id="ARBA00022619"/>
    </source>
</evidence>
<evidence type="ECO:0000313" key="12">
    <source>
        <dbReference type="Proteomes" id="UP000317158"/>
    </source>
</evidence>
<evidence type="ECO:0000256" key="8">
    <source>
        <dbReference type="ARBA" id="ARBA00049020"/>
    </source>
</evidence>
<evidence type="ECO:0000256" key="5">
    <source>
        <dbReference type="ARBA" id="ARBA00022857"/>
    </source>
</evidence>
<reference evidence="11 12" key="1">
    <citation type="journal article" date="2019" name="Nat. Microbiol.">
        <title>Wide diversity of methane and short-chain alkane metabolisms in uncultured archaea.</title>
        <authorList>
            <person name="Borrel G."/>
            <person name="Adam P.S."/>
            <person name="McKay L.J."/>
            <person name="Chen L.X."/>
            <person name="Sierra-Garcia I.N."/>
            <person name="Sieber C.M."/>
            <person name="Letourneur Q."/>
            <person name="Ghozlane A."/>
            <person name="Andersen G.L."/>
            <person name="Li W.J."/>
            <person name="Hallam S.J."/>
            <person name="Muyzer G."/>
            <person name="de Oliveira V.M."/>
            <person name="Inskeep W.P."/>
            <person name="Banfield J.F."/>
            <person name="Gribaldo S."/>
        </authorList>
    </citation>
    <scope>NUCLEOTIDE SEQUENCE [LARGE SCALE GENOMIC DNA]</scope>
    <source>
        <strain evidence="11">NM1a</strain>
    </source>
</reference>
<dbReference type="EMBL" id="RXIF01000001">
    <property type="protein sequence ID" value="RZN65638.1"/>
    <property type="molecule type" value="Genomic_DNA"/>
</dbReference>
<comment type="similarity">
    <text evidence="2">Belongs to the HTP reductase family.</text>
</comment>
<name>A0A520KU45_METT2</name>
<keyword evidence="6 11" id="KW-0560">Oxidoreductase</keyword>
<keyword evidence="4" id="KW-0686">Riboflavin biosynthesis</keyword>
<dbReference type="GO" id="GO:0050661">
    <property type="term" value="F:NADP binding"/>
    <property type="evidence" value="ECO:0007669"/>
    <property type="project" value="InterPro"/>
</dbReference>
<evidence type="ECO:0000256" key="1">
    <source>
        <dbReference type="ARBA" id="ARBA00005104"/>
    </source>
</evidence>
<evidence type="ECO:0000256" key="2">
    <source>
        <dbReference type="ARBA" id="ARBA00009723"/>
    </source>
</evidence>
<comment type="catalytic activity">
    <reaction evidence="7">
        <text>2,5-diamino-6-(1-D-ribitylamino)pyrimidin-4(3H)-one 5'-phosphate + NAD(+) = 2,5-diamino-6-(1-D-ribosylamino)pyrimidin-4(3H)-one 5'-phosphate + NADH + H(+)</text>
        <dbReference type="Rhea" id="RHEA:27274"/>
        <dbReference type="ChEBI" id="CHEBI:15378"/>
        <dbReference type="ChEBI" id="CHEBI:57540"/>
        <dbReference type="ChEBI" id="CHEBI:57945"/>
        <dbReference type="ChEBI" id="CHEBI:58890"/>
        <dbReference type="ChEBI" id="CHEBI:59545"/>
        <dbReference type="EC" id="1.1.1.302"/>
    </reaction>
</comment>
<feature type="domain" description="Bacterial bifunctional deaminase-reductase C-terminal" evidence="10">
    <location>
        <begin position="3"/>
        <end position="216"/>
    </location>
</feature>
<dbReference type="InterPro" id="IPR011549">
    <property type="entry name" value="RibD_C"/>
</dbReference>
<dbReference type="AlphaFoldDB" id="A0A520KU45"/>
<comment type="subunit">
    <text evidence="3">Homodimer.</text>
</comment>
<dbReference type="InterPro" id="IPR006401">
    <property type="entry name" value="Rib_reduct_arc"/>
</dbReference>
<evidence type="ECO:0000313" key="11">
    <source>
        <dbReference type="EMBL" id="RZN65638.1"/>
    </source>
</evidence>